<dbReference type="InterPro" id="IPR025948">
    <property type="entry name" value="HTH-like_dom"/>
</dbReference>
<evidence type="ECO:0000313" key="3">
    <source>
        <dbReference type="EMBL" id="AIG26632.1"/>
    </source>
</evidence>
<protein>
    <submittedName>
        <fullName evidence="3">HTH-like domain protein</fullName>
    </submittedName>
</protein>
<evidence type="ECO:0000313" key="4">
    <source>
        <dbReference type="Proteomes" id="UP000005850"/>
    </source>
</evidence>
<dbReference type="KEGG" id="blr:BRLA_c023110"/>
<dbReference type="AlphaFoldDB" id="A0A075R221"/>
<feature type="region of interest" description="Disordered" evidence="1">
    <location>
        <begin position="26"/>
        <end position="53"/>
    </location>
</feature>
<keyword evidence="4" id="KW-1185">Reference proteome</keyword>
<name>A0A075R221_BRELA</name>
<gene>
    <name evidence="3" type="ORF">BRLA_c023110</name>
</gene>
<evidence type="ECO:0000259" key="2">
    <source>
        <dbReference type="Pfam" id="PF13276"/>
    </source>
</evidence>
<feature type="compositionally biased region" description="Low complexity" evidence="1">
    <location>
        <begin position="34"/>
        <end position="49"/>
    </location>
</feature>
<feature type="domain" description="HTH-like" evidence="2">
    <location>
        <begin position="2"/>
        <end position="25"/>
    </location>
</feature>
<sequence length="94" mass="10702">MQINHKRVQRIMREEGLQCRVKVKKAKENRTTDTGCGSSFETGFSGESSATEAGHRHYLPALRRKNVVLIHTMARSSPTILETSKILPSLRYFK</sequence>
<dbReference type="HOGENOM" id="CLU_2380562_0_0_9"/>
<dbReference type="Pfam" id="PF13276">
    <property type="entry name" value="HTH_21"/>
    <property type="match status" value="1"/>
</dbReference>
<dbReference type="STRING" id="1042163.BRLA_c023110"/>
<evidence type="ECO:0000256" key="1">
    <source>
        <dbReference type="SAM" id="MobiDB-lite"/>
    </source>
</evidence>
<dbReference type="EMBL" id="CP007806">
    <property type="protein sequence ID" value="AIG26632.1"/>
    <property type="molecule type" value="Genomic_DNA"/>
</dbReference>
<accession>A0A075R221</accession>
<organism evidence="3 4">
    <name type="scientific">Brevibacillus laterosporus LMG 15441</name>
    <dbReference type="NCBI Taxonomy" id="1042163"/>
    <lineage>
        <taxon>Bacteria</taxon>
        <taxon>Bacillati</taxon>
        <taxon>Bacillota</taxon>
        <taxon>Bacilli</taxon>
        <taxon>Bacillales</taxon>
        <taxon>Paenibacillaceae</taxon>
        <taxon>Brevibacillus</taxon>
    </lineage>
</organism>
<reference evidence="3 4" key="1">
    <citation type="journal article" date="2011" name="J. Bacteriol.">
        <title>Genome sequence of Brevibacillus laterosporus LMG 15441, a pathogen of invertebrates.</title>
        <authorList>
            <person name="Djukic M."/>
            <person name="Poehlein A."/>
            <person name="Thurmer A."/>
            <person name="Daniel R."/>
        </authorList>
    </citation>
    <scope>NUCLEOTIDE SEQUENCE [LARGE SCALE GENOMIC DNA]</scope>
    <source>
        <strain evidence="3 4">LMG 15441</strain>
    </source>
</reference>
<proteinExistence type="predicted"/>
<dbReference type="Proteomes" id="UP000005850">
    <property type="component" value="Chromosome"/>
</dbReference>